<gene>
    <name evidence="1" type="ORF">BVE84_01335</name>
</gene>
<reference evidence="1 2" key="1">
    <citation type="submission" date="2016-12" db="EMBL/GenBank/DDBJ databases">
        <authorList>
            <person name="Gulvik C.A."/>
        </authorList>
    </citation>
    <scope>NUCLEOTIDE SEQUENCE [LARGE SCALE GENOMIC DNA]</scope>
    <source>
        <strain evidence="1 2">12-5202</strain>
    </source>
</reference>
<name>A0ABX3IFN3_9STRE</name>
<dbReference type="EMBL" id="MSPR01000002">
    <property type="protein sequence ID" value="ONK30737.1"/>
    <property type="molecule type" value="Genomic_DNA"/>
</dbReference>
<comment type="caution">
    <text evidence="1">The sequence shown here is derived from an EMBL/GenBank/DDBJ whole genome shotgun (WGS) entry which is preliminary data.</text>
</comment>
<accession>A0ABX3IFN3</accession>
<dbReference type="Proteomes" id="UP000188946">
    <property type="component" value="Unassembled WGS sequence"/>
</dbReference>
<evidence type="ECO:0000313" key="2">
    <source>
        <dbReference type="Proteomes" id="UP000188946"/>
    </source>
</evidence>
<evidence type="ECO:0000313" key="1">
    <source>
        <dbReference type="EMBL" id="ONK30737.1"/>
    </source>
</evidence>
<sequence length="74" mass="8203">MGKVGNRETEFLTTTFLMKGGRLKTSTGAFHSSRYEDVKQLLDKIENATKKPLLLGVLILAFRFLGSGKTDPLD</sequence>
<keyword evidence="2" id="KW-1185">Reference proteome</keyword>
<proteinExistence type="predicted"/>
<organism evidence="1 2">
    <name type="scientific">Streptococcus azizii</name>
    <dbReference type="NCBI Taxonomy" id="1579424"/>
    <lineage>
        <taxon>Bacteria</taxon>
        <taxon>Bacillati</taxon>
        <taxon>Bacillota</taxon>
        <taxon>Bacilli</taxon>
        <taxon>Lactobacillales</taxon>
        <taxon>Streptococcaceae</taxon>
        <taxon>Streptococcus</taxon>
    </lineage>
</organism>
<protein>
    <submittedName>
        <fullName evidence="1">Uncharacterized protein</fullName>
    </submittedName>
</protein>